<keyword evidence="2 10" id="KW-0723">Serine/threonine-protein kinase</keyword>
<dbReference type="InterPro" id="IPR000719">
    <property type="entry name" value="Prot_kinase_dom"/>
</dbReference>
<evidence type="ECO:0000256" key="1">
    <source>
        <dbReference type="ARBA" id="ARBA00008874"/>
    </source>
</evidence>
<dbReference type="SUPFAM" id="SSF56112">
    <property type="entry name" value="Protein kinase-like (PK-like)"/>
    <property type="match status" value="1"/>
</dbReference>
<keyword evidence="4" id="KW-0547">Nucleotide-binding</keyword>
<evidence type="ECO:0000256" key="2">
    <source>
        <dbReference type="ARBA" id="ARBA00022527"/>
    </source>
</evidence>
<gene>
    <name evidence="10" type="ORF">GX51_03898</name>
</gene>
<dbReference type="PANTHER" id="PTHR48012">
    <property type="entry name" value="STERILE20-LIKE KINASE, ISOFORM B-RELATED"/>
    <property type="match status" value="1"/>
</dbReference>
<sequence length="344" mass="38609">MSSFSSGQVLSGAKWNYHIPDEPLKGDGTHRSIVYKAEVIPKDATVDAPRWAFIKMPSPEHEVSAKELQREHDIYRLPSVESAASFRKLYDVSSDSMDTGKTDPRRIRYAAFEWLDITLRDVEYHPDIHTYALIGAVLKATLASCAILEDKKLVNTDIKPANILISGIGTDKITVKVGDLGSVSQADYGYHGQPFAMRAPEVWQVETCDEPAQVWAVAAMLLVWMKPALLGASGCPWWPFDEVWSIMKLIALFPAWDVPPAPPLKDNTRQEEFKTAKAWADDPELREFYPACLEDELRMLDTMAEIKDVLRLMFVVNPAERPSAADVLVSKEFSALEEALVRMK</sequence>
<comment type="similarity">
    <text evidence="1">Belongs to the protein kinase superfamily. STE Ser/Thr protein kinase family. STE20 subfamily.</text>
</comment>
<keyword evidence="11" id="KW-1185">Reference proteome</keyword>
<evidence type="ECO:0000256" key="4">
    <source>
        <dbReference type="ARBA" id="ARBA00022741"/>
    </source>
</evidence>
<dbReference type="Gene3D" id="1.10.510.10">
    <property type="entry name" value="Transferase(Phosphotransferase) domain 1"/>
    <property type="match status" value="1"/>
</dbReference>
<dbReference type="GO" id="GO:0004674">
    <property type="term" value="F:protein serine/threonine kinase activity"/>
    <property type="evidence" value="ECO:0007669"/>
    <property type="project" value="UniProtKB-KW"/>
</dbReference>
<evidence type="ECO:0000256" key="6">
    <source>
        <dbReference type="ARBA" id="ARBA00022840"/>
    </source>
</evidence>
<dbReference type="STRING" id="2060905.A0A2B7X4P3"/>
<evidence type="ECO:0000256" key="5">
    <source>
        <dbReference type="ARBA" id="ARBA00022777"/>
    </source>
</evidence>
<evidence type="ECO:0000259" key="9">
    <source>
        <dbReference type="PROSITE" id="PS50011"/>
    </source>
</evidence>
<keyword evidence="3" id="KW-0808">Transferase</keyword>
<comment type="catalytic activity">
    <reaction evidence="7">
        <text>L-threonyl-[protein] + ATP = O-phospho-L-threonyl-[protein] + ADP + H(+)</text>
        <dbReference type="Rhea" id="RHEA:46608"/>
        <dbReference type="Rhea" id="RHEA-COMP:11060"/>
        <dbReference type="Rhea" id="RHEA-COMP:11605"/>
        <dbReference type="ChEBI" id="CHEBI:15378"/>
        <dbReference type="ChEBI" id="CHEBI:30013"/>
        <dbReference type="ChEBI" id="CHEBI:30616"/>
        <dbReference type="ChEBI" id="CHEBI:61977"/>
        <dbReference type="ChEBI" id="CHEBI:456216"/>
        <dbReference type="EC" id="2.7.11.1"/>
    </reaction>
</comment>
<evidence type="ECO:0000256" key="8">
    <source>
        <dbReference type="ARBA" id="ARBA00048679"/>
    </source>
</evidence>
<organism evidence="10 11">
    <name type="scientific">Blastomyces parvus</name>
    <dbReference type="NCBI Taxonomy" id="2060905"/>
    <lineage>
        <taxon>Eukaryota</taxon>
        <taxon>Fungi</taxon>
        <taxon>Dikarya</taxon>
        <taxon>Ascomycota</taxon>
        <taxon>Pezizomycotina</taxon>
        <taxon>Eurotiomycetes</taxon>
        <taxon>Eurotiomycetidae</taxon>
        <taxon>Onygenales</taxon>
        <taxon>Ajellomycetaceae</taxon>
        <taxon>Blastomyces</taxon>
    </lineage>
</organism>
<dbReference type="PROSITE" id="PS50011">
    <property type="entry name" value="PROTEIN_KINASE_DOM"/>
    <property type="match status" value="1"/>
</dbReference>
<feature type="domain" description="Protein kinase" evidence="9">
    <location>
        <begin position="1"/>
        <end position="334"/>
    </location>
</feature>
<dbReference type="PANTHER" id="PTHR48012:SF10">
    <property type="entry name" value="FI20177P1"/>
    <property type="match status" value="1"/>
</dbReference>
<comment type="catalytic activity">
    <reaction evidence="8">
        <text>L-seryl-[protein] + ATP = O-phospho-L-seryl-[protein] + ADP + H(+)</text>
        <dbReference type="Rhea" id="RHEA:17989"/>
        <dbReference type="Rhea" id="RHEA-COMP:9863"/>
        <dbReference type="Rhea" id="RHEA-COMP:11604"/>
        <dbReference type="ChEBI" id="CHEBI:15378"/>
        <dbReference type="ChEBI" id="CHEBI:29999"/>
        <dbReference type="ChEBI" id="CHEBI:30616"/>
        <dbReference type="ChEBI" id="CHEBI:83421"/>
        <dbReference type="ChEBI" id="CHEBI:456216"/>
        <dbReference type="EC" id="2.7.11.1"/>
    </reaction>
</comment>
<accession>A0A2B7X4P3</accession>
<name>A0A2B7X4P3_9EURO</name>
<dbReference type="Proteomes" id="UP000224080">
    <property type="component" value="Unassembled WGS sequence"/>
</dbReference>
<dbReference type="GO" id="GO:0005524">
    <property type="term" value="F:ATP binding"/>
    <property type="evidence" value="ECO:0007669"/>
    <property type="project" value="UniProtKB-KW"/>
</dbReference>
<dbReference type="SMART" id="SM00220">
    <property type="entry name" value="S_TKc"/>
    <property type="match status" value="1"/>
</dbReference>
<dbReference type="AlphaFoldDB" id="A0A2B7X4P3"/>
<dbReference type="OrthoDB" id="4184546at2759"/>
<evidence type="ECO:0000256" key="7">
    <source>
        <dbReference type="ARBA" id="ARBA00047899"/>
    </source>
</evidence>
<keyword evidence="6" id="KW-0067">ATP-binding</keyword>
<evidence type="ECO:0000256" key="3">
    <source>
        <dbReference type="ARBA" id="ARBA00022679"/>
    </source>
</evidence>
<dbReference type="InterPro" id="IPR050629">
    <property type="entry name" value="STE20/SPS1-PAK"/>
</dbReference>
<dbReference type="InterPro" id="IPR011009">
    <property type="entry name" value="Kinase-like_dom_sf"/>
</dbReference>
<reference evidence="10 11" key="1">
    <citation type="submission" date="2017-10" db="EMBL/GenBank/DDBJ databases">
        <title>Comparative genomics in systemic dimorphic fungi from Ajellomycetaceae.</title>
        <authorList>
            <person name="Munoz J.F."/>
            <person name="Mcewen J.G."/>
            <person name="Clay O.K."/>
            <person name="Cuomo C.A."/>
        </authorList>
    </citation>
    <scope>NUCLEOTIDE SEQUENCE [LARGE SCALE GENOMIC DNA]</scope>
    <source>
        <strain evidence="10 11">UAMH130</strain>
    </source>
</reference>
<dbReference type="EMBL" id="PDNC01000045">
    <property type="protein sequence ID" value="PGH03753.1"/>
    <property type="molecule type" value="Genomic_DNA"/>
</dbReference>
<keyword evidence="5 10" id="KW-0418">Kinase</keyword>
<comment type="caution">
    <text evidence="10">The sequence shown here is derived from an EMBL/GenBank/DDBJ whole genome shotgun (WGS) entry which is preliminary data.</text>
</comment>
<protein>
    <submittedName>
        <fullName evidence="10">Serine/threonine protein kinase</fullName>
    </submittedName>
</protein>
<evidence type="ECO:0000313" key="10">
    <source>
        <dbReference type="EMBL" id="PGH03753.1"/>
    </source>
</evidence>
<proteinExistence type="inferred from homology"/>
<dbReference type="GO" id="GO:0005737">
    <property type="term" value="C:cytoplasm"/>
    <property type="evidence" value="ECO:0007669"/>
    <property type="project" value="TreeGrafter"/>
</dbReference>
<dbReference type="Pfam" id="PF00069">
    <property type="entry name" value="Pkinase"/>
    <property type="match status" value="1"/>
</dbReference>
<evidence type="ECO:0000313" key="11">
    <source>
        <dbReference type="Proteomes" id="UP000224080"/>
    </source>
</evidence>